<keyword evidence="4" id="KW-1185">Reference proteome</keyword>
<dbReference type="RefSeq" id="WP_345445400.1">
    <property type="nucleotide sequence ID" value="NZ_BAABKP010000001.1"/>
</dbReference>
<dbReference type="PRINTS" id="PR00081">
    <property type="entry name" value="GDHRDH"/>
</dbReference>
<dbReference type="PANTHER" id="PTHR48107">
    <property type="entry name" value="NADPH-DEPENDENT ALDEHYDE REDUCTASE-LIKE PROTEIN, CHLOROPLASTIC-RELATED"/>
    <property type="match status" value="1"/>
</dbReference>
<keyword evidence="2" id="KW-0560">Oxidoreductase</keyword>
<sequence>MSEKLAMITGVGRKKGIGFAIAQELMNDGYDLVISYWSAYDERLGLDRSPTDFDDLKTIGEQLGRSVHCVEVDLADPHSATELVDRAFSDGDVRALVMSHCESVDSGVLTTSLEAWDEHFAVNARAPWLLIKRYAELSNHDPECIKSVIALTSDHTAHNLPYGASKGALDRLVIASGVELGGQGFRCNVLNPGPVNTGWMTGDLEGQLTTMTPAGRLGTTEDVAHLVSFLCSEKGSWVNGQLLHTNGGFNAG</sequence>
<evidence type="ECO:0000313" key="4">
    <source>
        <dbReference type="Proteomes" id="UP001500187"/>
    </source>
</evidence>
<dbReference type="EMBL" id="BAABKP010000001">
    <property type="protein sequence ID" value="GAA4793926.1"/>
    <property type="molecule type" value="Genomic_DNA"/>
</dbReference>
<organism evidence="3 4">
    <name type="scientific">Rothia endophytica</name>
    <dbReference type="NCBI Taxonomy" id="1324766"/>
    <lineage>
        <taxon>Bacteria</taxon>
        <taxon>Bacillati</taxon>
        <taxon>Actinomycetota</taxon>
        <taxon>Actinomycetes</taxon>
        <taxon>Micrococcales</taxon>
        <taxon>Micrococcaceae</taxon>
        <taxon>Rothia</taxon>
    </lineage>
</organism>
<dbReference type="Pfam" id="PF13561">
    <property type="entry name" value="adh_short_C2"/>
    <property type="match status" value="1"/>
</dbReference>
<dbReference type="PANTHER" id="PTHR48107:SF7">
    <property type="entry name" value="RE15974P"/>
    <property type="match status" value="1"/>
</dbReference>
<gene>
    <name evidence="3" type="ORF">GCM10023352_10890</name>
</gene>
<dbReference type="InterPro" id="IPR036291">
    <property type="entry name" value="NAD(P)-bd_dom_sf"/>
</dbReference>
<dbReference type="CDD" id="cd05233">
    <property type="entry name" value="SDR_c"/>
    <property type="match status" value="1"/>
</dbReference>
<dbReference type="Gene3D" id="3.40.50.720">
    <property type="entry name" value="NAD(P)-binding Rossmann-like Domain"/>
    <property type="match status" value="1"/>
</dbReference>
<comment type="caution">
    <text evidence="3">The sequence shown here is derived from an EMBL/GenBank/DDBJ whole genome shotgun (WGS) entry which is preliminary data.</text>
</comment>
<reference evidence="4" key="1">
    <citation type="journal article" date="2019" name="Int. J. Syst. Evol. Microbiol.">
        <title>The Global Catalogue of Microorganisms (GCM) 10K type strain sequencing project: providing services to taxonomists for standard genome sequencing and annotation.</title>
        <authorList>
            <consortium name="The Broad Institute Genomics Platform"/>
            <consortium name="The Broad Institute Genome Sequencing Center for Infectious Disease"/>
            <person name="Wu L."/>
            <person name="Ma J."/>
        </authorList>
    </citation>
    <scope>NUCLEOTIDE SEQUENCE [LARGE SCALE GENOMIC DNA]</scope>
    <source>
        <strain evidence="4">JCM 18541</strain>
    </source>
</reference>
<dbReference type="SUPFAM" id="SSF51735">
    <property type="entry name" value="NAD(P)-binding Rossmann-fold domains"/>
    <property type="match status" value="1"/>
</dbReference>
<evidence type="ECO:0000256" key="1">
    <source>
        <dbReference type="ARBA" id="ARBA00006484"/>
    </source>
</evidence>
<comment type="similarity">
    <text evidence="1">Belongs to the short-chain dehydrogenases/reductases (SDR) family.</text>
</comment>
<accession>A0ABP9BDF0</accession>
<proteinExistence type="inferred from homology"/>
<dbReference type="InterPro" id="IPR002347">
    <property type="entry name" value="SDR_fam"/>
</dbReference>
<evidence type="ECO:0000313" key="3">
    <source>
        <dbReference type="EMBL" id="GAA4793926.1"/>
    </source>
</evidence>
<evidence type="ECO:0000256" key="2">
    <source>
        <dbReference type="ARBA" id="ARBA00023002"/>
    </source>
</evidence>
<dbReference type="Proteomes" id="UP001500187">
    <property type="component" value="Unassembled WGS sequence"/>
</dbReference>
<name>A0ABP9BDF0_9MICC</name>
<protein>
    <submittedName>
        <fullName evidence="3">SDR family oxidoreductase</fullName>
    </submittedName>
</protein>